<dbReference type="Proteomes" id="UP001209713">
    <property type="component" value="Unassembled WGS sequence"/>
</dbReference>
<dbReference type="SUPFAM" id="SSF51182">
    <property type="entry name" value="RmlC-like cupins"/>
    <property type="match status" value="1"/>
</dbReference>
<evidence type="ECO:0000313" key="2">
    <source>
        <dbReference type="EMBL" id="MCV2403503.1"/>
    </source>
</evidence>
<dbReference type="InterPro" id="IPR014710">
    <property type="entry name" value="RmlC-like_jellyroll"/>
</dbReference>
<keyword evidence="3" id="KW-1185">Reference proteome</keyword>
<gene>
    <name evidence="2" type="ORF">OFY17_11530</name>
</gene>
<dbReference type="InterPro" id="IPR041916">
    <property type="entry name" value="Anti_sigma_zinc_sf"/>
</dbReference>
<proteinExistence type="predicted"/>
<organism evidence="2 3">
    <name type="scientific">Marinomonas sargassi</name>
    <dbReference type="NCBI Taxonomy" id="2984494"/>
    <lineage>
        <taxon>Bacteria</taxon>
        <taxon>Pseudomonadati</taxon>
        <taxon>Pseudomonadota</taxon>
        <taxon>Gammaproteobacteria</taxon>
        <taxon>Oceanospirillales</taxon>
        <taxon>Oceanospirillaceae</taxon>
        <taxon>Marinomonas</taxon>
    </lineage>
</organism>
<dbReference type="Gene3D" id="1.10.10.1320">
    <property type="entry name" value="Anti-sigma factor, zinc-finger domain"/>
    <property type="match status" value="1"/>
</dbReference>
<sequence>MTHYHPSVEMLTDYAAGSLPLTHALCVSTHIEHCHECQQQLRKLEILGSHLFDDVPTEPRRLDDLKQNLLSKLRKSDRVSDNSHPKESTESKLDAFLEDYSVPKSLRQFVKKSYDQLSWTRLSPSFKIATLYNEEGGAQVALTRVKAGAHMPSHTHTGDEITLVLEGAFSDEAGIYRKGDFIQRGANHKHKPIVTKDAECICLTVLDAPIEFTGWFTRLLNPLIRRHHPFTRAEG</sequence>
<evidence type="ECO:0000313" key="3">
    <source>
        <dbReference type="Proteomes" id="UP001209713"/>
    </source>
</evidence>
<dbReference type="InterPro" id="IPR025979">
    <property type="entry name" value="ChrR-like_cupin_dom"/>
</dbReference>
<evidence type="ECO:0000259" key="1">
    <source>
        <dbReference type="Pfam" id="PF12973"/>
    </source>
</evidence>
<protein>
    <submittedName>
        <fullName evidence="2">ChrR family anti-sigma-E factor</fullName>
    </submittedName>
</protein>
<accession>A0ABT2YUG5</accession>
<dbReference type="Gene3D" id="2.60.120.10">
    <property type="entry name" value="Jelly Rolls"/>
    <property type="match status" value="1"/>
</dbReference>
<dbReference type="InterPro" id="IPR011051">
    <property type="entry name" value="RmlC_Cupin_sf"/>
</dbReference>
<dbReference type="Pfam" id="PF12973">
    <property type="entry name" value="Cupin_7"/>
    <property type="match status" value="1"/>
</dbReference>
<dbReference type="InterPro" id="IPR012807">
    <property type="entry name" value="Anti-sigma_ChrR"/>
</dbReference>
<reference evidence="2 3" key="1">
    <citation type="submission" date="2022-10" db="EMBL/GenBank/DDBJ databases">
        <title>Marinomonas transparenta sp. nov. and Marinomonas sargassi sp. nov., isolated from marine alga (Sargassum natans (L.) Gaillon).</title>
        <authorList>
            <person name="Wang Y."/>
        </authorList>
    </citation>
    <scope>NUCLEOTIDE SEQUENCE [LARGE SCALE GENOMIC DNA]</scope>
    <source>
        <strain evidence="2 3">C2222</strain>
    </source>
</reference>
<dbReference type="RefSeq" id="WP_263530882.1">
    <property type="nucleotide sequence ID" value="NZ_JAOVZB010000005.1"/>
</dbReference>
<dbReference type="NCBIfam" id="TIGR02451">
    <property type="entry name" value="anti_sig_ChrR"/>
    <property type="match status" value="1"/>
</dbReference>
<comment type="caution">
    <text evidence="2">The sequence shown here is derived from an EMBL/GenBank/DDBJ whole genome shotgun (WGS) entry which is preliminary data.</text>
</comment>
<feature type="domain" description="ChrR-like cupin" evidence="1">
    <location>
        <begin position="114"/>
        <end position="205"/>
    </location>
</feature>
<dbReference type="EMBL" id="JAOVZB010000005">
    <property type="protein sequence ID" value="MCV2403503.1"/>
    <property type="molecule type" value="Genomic_DNA"/>
</dbReference>
<dbReference type="CDD" id="cd20301">
    <property type="entry name" value="cupin_ChrR"/>
    <property type="match status" value="1"/>
</dbReference>
<name>A0ABT2YUG5_9GAMM</name>